<evidence type="ECO:0000313" key="2">
    <source>
        <dbReference type="Proteomes" id="UP000054995"/>
    </source>
</evidence>
<gene>
    <name evidence="1" type="ORF">T4D_15566</name>
</gene>
<keyword evidence="2" id="KW-1185">Reference proteome</keyword>
<protein>
    <submittedName>
        <fullName evidence="1">Uncharacterized protein</fullName>
    </submittedName>
</protein>
<proteinExistence type="predicted"/>
<dbReference type="EMBL" id="JYDT01000113">
    <property type="protein sequence ID" value="KRY84502.1"/>
    <property type="molecule type" value="Genomic_DNA"/>
</dbReference>
<accession>A0A0V1FEK8</accession>
<reference evidence="1 2" key="1">
    <citation type="submission" date="2015-01" db="EMBL/GenBank/DDBJ databases">
        <title>Evolution of Trichinella species and genotypes.</title>
        <authorList>
            <person name="Korhonen P.K."/>
            <person name="Edoardo P."/>
            <person name="Giuseppe L.R."/>
            <person name="Gasser R.B."/>
        </authorList>
    </citation>
    <scope>NUCLEOTIDE SEQUENCE [LARGE SCALE GENOMIC DNA]</scope>
    <source>
        <strain evidence="1">ISS470</strain>
    </source>
</reference>
<dbReference type="Proteomes" id="UP000054995">
    <property type="component" value="Unassembled WGS sequence"/>
</dbReference>
<name>A0A0V1FEK8_TRIPS</name>
<sequence length="122" mass="14100">MDVKMRLSAEKRFLQTSWYVTTLQWCTEISGEPAVMKQAVVCRQWKCMLIKVASLKIYSAQDNVSGGCAPRPVRMVSRGFARRRCVVTSLLKSRYDRFSRYLDQVAVDKFQHSIGLREKGFL</sequence>
<comment type="caution">
    <text evidence="1">The sequence shown here is derived from an EMBL/GenBank/DDBJ whole genome shotgun (WGS) entry which is preliminary data.</text>
</comment>
<organism evidence="1 2">
    <name type="scientific">Trichinella pseudospiralis</name>
    <name type="common">Parasitic roundworm</name>
    <dbReference type="NCBI Taxonomy" id="6337"/>
    <lineage>
        <taxon>Eukaryota</taxon>
        <taxon>Metazoa</taxon>
        <taxon>Ecdysozoa</taxon>
        <taxon>Nematoda</taxon>
        <taxon>Enoplea</taxon>
        <taxon>Dorylaimia</taxon>
        <taxon>Trichinellida</taxon>
        <taxon>Trichinellidae</taxon>
        <taxon>Trichinella</taxon>
    </lineage>
</organism>
<dbReference type="AlphaFoldDB" id="A0A0V1FEK8"/>
<evidence type="ECO:0000313" key="1">
    <source>
        <dbReference type="EMBL" id="KRY84502.1"/>
    </source>
</evidence>